<evidence type="ECO:0000313" key="10">
    <source>
        <dbReference type="EMBL" id="KAA8651170.1"/>
    </source>
</evidence>
<keyword evidence="5 9" id="KW-0560">Oxidoreductase</keyword>
<sequence>MATVMSVQVGFVALIAVLGLLVSQKVLKRKPKYRLPPGPKPLPFVGNILDLPPKGVPEFQHWFKHKDTYGPISSINVMGMHLVIFHDKEAAHAVMGKKAQKTSARPQLNFATLCGFENFLITHQYDSKYRKHRKMVHQEIGTKGLSAGFQPLQEKEALYFILETFNDPDNMMVYLKTLAAAIILKITYGYSIERNGADPLVDLIEHTMDNLSQAFVPLAWVVDAVPAVEKLPEWFPGMSYRKTAQKWKAVNEAAAEIPYSFVKRQLALNAHRPSYVSNLLQQNMTKSGNDLNLEPDDEEAVKWTAVSLYAAGSDSTVAIMQSVILAFLMFPEVVQRAQEEIDRVIGIDRLPNFEDRKNLPYVDGIVKEAWRWNPVGPMGLTHKSEEDIFYGEYIIPKGSYLLPSLWWFLHDPKDYSDPQIFKPERYLAPLNEPDPSELAFGYGRRSCAGRFFADASVYITVVQMLAAFQIRKAKDVNGNEIPVKLEAVAGMVNRPKPYKFKIEPRSPHHADLLRRIAAEQEPAIGDANLLNISTV</sequence>
<comment type="cofactor">
    <cofactor evidence="1 8">
        <name>heme</name>
        <dbReference type="ChEBI" id="CHEBI:30413"/>
    </cofactor>
</comment>
<dbReference type="RefSeq" id="XP_033430531.1">
    <property type="nucleotide sequence ID" value="XM_033564774.1"/>
</dbReference>
<comment type="similarity">
    <text evidence="2 9">Belongs to the cytochrome P450 family.</text>
</comment>
<accession>A0A4S3JGC1</accession>
<dbReference type="Proteomes" id="UP000324241">
    <property type="component" value="Unassembled WGS sequence"/>
</dbReference>
<dbReference type="EMBL" id="QUQM01000002">
    <property type="protein sequence ID" value="KAA8651170.1"/>
    <property type="molecule type" value="Genomic_DNA"/>
</dbReference>
<evidence type="ECO:0000256" key="2">
    <source>
        <dbReference type="ARBA" id="ARBA00010617"/>
    </source>
</evidence>
<protein>
    <recommendedName>
        <fullName evidence="14">O-methylsterigmatocystin oxidoreductase</fullName>
    </recommendedName>
</protein>
<dbReference type="InterPro" id="IPR050364">
    <property type="entry name" value="Cytochrome_P450_fung"/>
</dbReference>
<dbReference type="PANTHER" id="PTHR46300:SF7">
    <property type="entry name" value="P450, PUTATIVE (EUROFUNG)-RELATED"/>
    <property type="match status" value="1"/>
</dbReference>
<keyword evidence="6 8" id="KW-0408">Iron</keyword>
<reference evidence="10 13" key="2">
    <citation type="submission" date="2019-08" db="EMBL/GenBank/DDBJ databases">
        <title>The genome sequence of a newly discovered highly antifungal drug resistant Aspergillus species, Aspergillus tanneri NIH 1004.</title>
        <authorList>
            <person name="Mounaud S."/>
            <person name="Singh I."/>
            <person name="Joardar V."/>
            <person name="Pakala S."/>
            <person name="Pakala S."/>
            <person name="Venepally P."/>
            <person name="Chung J.K."/>
            <person name="Losada L."/>
            <person name="Nierman W.C."/>
        </authorList>
    </citation>
    <scope>NUCLEOTIDE SEQUENCE [LARGE SCALE GENOMIC DNA]</scope>
    <source>
        <strain evidence="10 13">NIH1004</strain>
    </source>
</reference>
<evidence type="ECO:0000256" key="6">
    <source>
        <dbReference type="ARBA" id="ARBA00023004"/>
    </source>
</evidence>
<dbReference type="PRINTS" id="PR00463">
    <property type="entry name" value="EP450I"/>
</dbReference>
<organism evidence="11 12">
    <name type="scientific">Aspergillus tanneri</name>
    <dbReference type="NCBI Taxonomy" id="1220188"/>
    <lineage>
        <taxon>Eukaryota</taxon>
        <taxon>Fungi</taxon>
        <taxon>Dikarya</taxon>
        <taxon>Ascomycota</taxon>
        <taxon>Pezizomycotina</taxon>
        <taxon>Eurotiomycetes</taxon>
        <taxon>Eurotiomycetidae</taxon>
        <taxon>Eurotiales</taxon>
        <taxon>Aspergillaceae</taxon>
        <taxon>Aspergillus</taxon>
        <taxon>Aspergillus subgen. Circumdati</taxon>
    </lineage>
</organism>
<evidence type="ECO:0000256" key="3">
    <source>
        <dbReference type="ARBA" id="ARBA00022617"/>
    </source>
</evidence>
<keyword evidence="4 8" id="KW-0479">Metal-binding</keyword>
<dbReference type="InterPro" id="IPR017972">
    <property type="entry name" value="Cyt_P450_CS"/>
</dbReference>
<dbReference type="Gene3D" id="1.10.630.10">
    <property type="entry name" value="Cytochrome P450"/>
    <property type="match status" value="1"/>
</dbReference>
<dbReference type="PANTHER" id="PTHR46300">
    <property type="entry name" value="P450, PUTATIVE (EUROFUNG)-RELATED-RELATED"/>
    <property type="match status" value="1"/>
</dbReference>
<evidence type="ECO:0000256" key="5">
    <source>
        <dbReference type="ARBA" id="ARBA00023002"/>
    </source>
</evidence>
<dbReference type="CDD" id="cd11065">
    <property type="entry name" value="CYP64-like"/>
    <property type="match status" value="1"/>
</dbReference>
<evidence type="ECO:0000256" key="9">
    <source>
        <dbReference type="RuleBase" id="RU000461"/>
    </source>
</evidence>
<evidence type="ECO:0000313" key="11">
    <source>
        <dbReference type="EMBL" id="THC93478.1"/>
    </source>
</evidence>
<dbReference type="Pfam" id="PF00067">
    <property type="entry name" value="p450"/>
    <property type="match status" value="1"/>
</dbReference>
<comment type="caution">
    <text evidence="11">The sequence shown here is derived from an EMBL/GenBank/DDBJ whole genome shotgun (WGS) entry which is preliminary data.</text>
</comment>
<keyword evidence="7 9" id="KW-0503">Monooxygenase</keyword>
<evidence type="ECO:0000256" key="8">
    <source>
        <dbReference type="PIRSR" id="PIRSR602401-1"/>
    </source>
</evidence>
<proteinExistence type="inferred from homology"/>
<dbReference type="VEuPathDB" id="FungiDB:EYZ11_007034"/>
<evidence type="ECO:0000256" key="7">
    <source>
        <dbReference type="ARBA" id="ARBA00023033"/>
    </source>
</evidence>
<keyword evidence="3 8" id="KW-0349">Heme</keyword>
<name>A0A4S3JGC1_9EURO</name>
<dbReference type="InterPro" id="IPR002401">
    <property type="entry name" value="Cyt_P450_E_grp-I"/>
</dbReference>
<dbReference type="GO" id="GO:0020037">
    <property type="term" value="F:heme binding"/>
    <property type="evidence" value="ECO:0007669"/>
    <property type="project" value="InterPro"/>
</dbReference>
<gene>
    <name evidence="10" type="ORF">ATNIH1004_000048</name>
    <name evidence="11" type="ORF">EYZ11_007034</name>
</gene>
<evidence type="ECO:0000313" key="13">
    <source>
        <dbReference type="Proteomes" id="UP000324241"/>
    </source>
</evidence>
<dbReference type="GeneID" id="54322750"/>
<dbReference type="GO" id="GO:0005506">
    <property type="term" value="F:iron ion binding"/>
    <property type="evidence" value="ECO:0007669"/>
    <property type="project" value="InterPro"/>
</dbReference>
<evidence type="ECO:0000256" key="1">
    <source>
        <dbReference type="ARBA" id="ARBA00001971"/>
    </source>
</evidence>
<dbReference type="InterPro" id="IPR001128">
    <property type="entry name" value="Cyt_P450"/>
</dbReference>
<reference evidence="11 12" key="1">
    <citation type="submission" date="2019-03" db="EMBL/GenBank/DDBJ databases">
        <title>The genome sequence of a newly discovered highly antifungal drug resistant Aspergillus species, Aspergillus tanneri NIH 1004.</title>
        <authorList>
            <person name="Mounaud S."/>
            <person name="Singh I."/>
            <person name="Joardar V."/>
            <person name="Pakala S."/>
            <person name="Pakala S."/>
            <person name="Venepally P."/>
            <person name="Hoover J."/>
            <person name="Nierman W."/>
            <person name="Chung J."/>
            <person name="Losada L."/>
        </authorList>
    </citation>
    <scope>NUCLEOTIDE SEQUENCE [LARGE SCALE GENOMIC DNA]</scope>
    <source>
        <strain evidence="11 12">NIH1004</strain>
    </source>
</reference>
<dbReference type="GO" id="GO:0016705">
    <property type="term" value="F:oxidoreductase activity, acting on paired donors, with incorporation or reduction of molecular oxygen"/>
    <property type="evidence" value="ECO:0007669"/>
    <property type="project" value="InterPro"/>
</dbReference>
<dbReference type="PROSITE" id="PS00086">
    <property type="entry name" value="CYTOCHROME_P450"/>
    <property type="match status" value="1"/>
</dbReference>
<dbReference type="Proteomes" id="UP000308092">
    <property type="component" value="Unassembled WGS sequence"/>
</dbReference>
<dbReference type="OrthoDB" id="2789670at2759"/>
<dbReference type="STRING" id="1220188.A0A4S3JGC1"/>
<dbReference type="InterPro" id="IPR036396">
    <property type="entry name" value="Cyt_P450_sf"/>
</dbReference>
<feature type="binding site" description="axial binding residue" evidence="8">
    <location>
        <position position="447"/>
    </location>
    <ligand>
        <name>heme</name>
        <dbReference type="ChEBI" id="CHEBI:30413"/>
    </ligand>
    <ligandPart>
        <name>Fe</name>
        <dbReference type="ChEBI" id="CHEBI:18248"/>
    </ligandPart>
</feature>
<keyword evidence="12" id="KW-1185">Reference proteome</keyword>
<dbReference type="EMBL" id="SOSA01000262">
    <property type="protein sequence ID" value="THC93478.1"/>
    <property type="molecule type" value="Genomic_DNA"/>
</dbReference>
<dbReference type="AlphaFoldDB" id="A0A4S3JGC1"/>
<dbReference type="SUPFAM" id="SSF48264">
    <property type="entry name" value="Cytochrome P450"/>
    <property type="match status" value="1"/>
</dbReference>
<evidence type="ECO:0000256" key="4">
    <source>
        <dbReference type="ARBA" id="ARBA00022723"/>
    </source>
</evidence>
<dbReference type="GO" id="GO:0004497">
    <property type="term" value="F:monooxygenase activity"/>
    <property type="evidence" value="ECO:0007669"/>
    <property type="project" value="UniProtKB-KW"/>
</dbReference>
<evidence type="ECO:0000313" key="12">
    <source>
        <dbReference type="Proteomes" id="UP000308092"/>
    </source>
</evidence>
<evidence type="ECO:0008006" key="14">
    <source>
        <dbReference type="Google" id="ProtNLM"/>
    </source>
</evidence>